<evidence type="ECO:0000259" key="15">
    <source>
        <dbReference type="PROSITE" id="PS50027"/>
    </source>
</evidence>
<feature type="disulfide bond" evidence="12">
    <location>
        <begin position="1120"/>
        <end position="1129"/>
    </location>
</feature>
<feature type="coiled-coil region" evidence="13">
    <location>
        <begin position="3562"/>
        <end position="3614"/>
    </location>
</feature>
<dbReference type="PROSITE" id="PS50027">
    <property type="entry name" value="EGF_LAM_2"/>
    <property type="match status" value="11"/>
</dbReference>
<feature type="coiled-coil region" evidence="13">
    <location>
        <begin position="3339"/>
        <end position="3370"/>
    </location>
</feature>
<dbReference type="Pfam" id="PF21199">
    <property type="entry name" value="LAMININ_IV_B"/>
    <property type="match status" value="1"/>
</dbReference>
<dbReference type="PANTHER" id="PTHR10574:SF440">
    <property type="entry name" value="LAMININ EGF-LIKE DOMAIN-CONTAINING PROTEIN"/>
    <property type="match status" value="1"/>
</dbReference>
<keyword evidence="8 13" id="KW-0175">Coiled coil</keyword>
<feature type="disulfide bond" evidence="12">
    <location>
        <begin position="2617"/>
        <end position="2626"/>
    </location>
</feature>
<feature type="disulfide bond" evidence="12">
    <location>
        <begin position="2596"/>
        <end position="2608"/>
    </location>
</feature>
<feature type="domain" description="Laminin IV type B" evidence="17">
    <location>
        <begin position="2292"/>
        <end position="2492"/>
    </location>
</feature>
<feature type="domain" description="Laminin EGF-like" evidence="15">
    <location>
        <begin position="2644"/>
        <end position="2694"/>
    </location>
</feature>
<feature type="domain" description="Laminin N-terminal" evidence="18">
    <location>
        <begin position="1811"/>
        <end position="2048"/>
    </location>
</feature>
<feature type="domain" description="Laminin EGF-like" evidence="15">
    <location>
        <begin position="2498"/>
        <end position="2546"/>
    </location>
</feature>
<dbReference type="PROSITE" id="PS01248">
    <property type="entry name" value="EGF_LAM_1"/>
    <property type="match status" value="6"/>
</dbReference>
<keyword evidence="6" id="KW-0084">Basement membrane</keyword>
<evidence type="ECO:0008006" key="21">
    <source>
        <dbReference type="Google" id="ProtNLM"/>
    </source>
</evidence>
<feature type="coiled-coil region" evidence="13">
    <location>
        <begin position="1732"/>
        <end position="1759"/>
    </location>
</feature>
<dbReference type="SUPFAM" id="SSF57196">
    <property type="entry name" value="EGF/Laminin"/>
    <property type="match status" value="14"/>
</dbReference>
<feature type="signal peptide" evidence="14">
    <location>
        <begin position="1"/>
        <end position="26"/>
    </location>
</feature>
<dbReference type="EMBL" id="CALNXI010000324">
    <property type="protein sequence ID" value="CAH3024848.1"/>
    <property type="molecule type" value="Genomic_DNA"/>
</dbReference>
<feature type="disulfide bond" evidence="12">
    <location>
        <begin position="2170"/>
        <end position="2179"/>
    </location>
</feature>
<feature type="domain" description="Laminin EGF-like" evidence="15">
    <location>
        <begin position="2148"/>
        <end position="2199"/>
    </location>
</feature>
<evidence type="ECO:0000256" key="4">
    <source>
        <dbReference type="ARBA" id="ARBA00022729"/>
    </source>
</evidence>
<feature type="disulfide bond" evidence="12">
    <location>
        <begin position="481"/>
        <end position="490"/>
    </location>
</feature>
<dbReference type="Pfam" id="PF00053">
    <property type="entry name" value="EGF_laminin"/>
    <property type="match status" value="19"/>
</dbReference>
<dbReference type="PROSITE" id="PS51117">
    <property type="entry name" value="LAMININ_NTER"/>
    <property type="match status" value="2"/>
</dbReference>
<feature type="disulfide bond" evidence="12">
    <location>
        <begin position="2665"/>
        <end position="2674"/>
    </location>
</feature>
<sequence length="3621" mass="398890">MKPLKAAVVLFVQIFLFFSSASTGYAACQFSSCYADSQKKIPRPCMAAPTNMAFKRNITSSNTCGKPAGGYCELGPGRQCFECDANSTTKRHPPEFMVNNEFDTPYSLREVTWWQSQTWWETNTQGLSTKDDSLKVNITLSFGRRFHISGGIKVRFYNERPFEMFLEKSKDFGKTWRVLQYFAFDCSKSYNMLGTAPVDKNSLFNATCTEDYSGQYPPRYGKVEYRFDARYEPGCGYFNQDIQNFMLATNVRIRLEKPFTDGLGSLFPIEENLNKYYYAISDIVITGRCNCNGHAQFCTGPRMQETCDCEHNTAGNDCEICEPMFNNRPWMPANATHANECQECRCNNHGLSCKYNDTLGLGICTSCQHNTKGQHCEKCQAMFYRDSTVSLDHPNTCIACNCFREGITNDGSCVQEATPMAQAGQCQCKNKVFGRQCDQCIPGYWGYRLHPPGECRACECNNLGTINDTVQCDQYTGACPCKPSIHGRYCDECKDGFYFFPITGASECLRCPCDLGGAYPRCNKVTGSCTCRVGVEGSQCQRSEQGRFFPSLDFMKFEVEDMNGTFTTFTPSEGSRISFTGSGFAMLRPGRFAHTSVADMTLASHEYHAVIRYSIMESCFFGFPSKLVLIVNSLSSNDSLEFNIFLDQLPQGSGQAWKSRSTLQLFSDEVYNLTLTFNASDSNGNCSVLLDSLVFIPDVNITRVYTGSSEETQNQLQSCVRAKTSLSQAQSEPAQCQELVFSVSTEIYNGTLPCGCDPVGTVAGSHCTAYGGQCPCLPGVVGRTCDSCDVGFYGFSATGCKRCQCSIAGSLSSACHMTTGECSCKSNVEGSNCDICKPGAFNLDSGNHQGCLHCFGYFRAISCSSATGFVASTITSQFVNETVFNWVVVNRTGGVVPFARSASSGLVVTSPSSPTVVYIAAPSKFLGAQLKSYGQHLNVKMEIRDPGSGQKPPAASGDVILGNEAREVALNFIPSPSPNVTSYHVILDETHVVSKPPVSPLEFQSILAELMSFKIRATYYPFPQGSVTFKEVTIETAVQAQGAPGEVSVGFVENATCHVNYTGLSCEQCAQGFTREVNGSGPFGRCVLCSCNNRSTQCDSETGVCINCQVGTYGNHCELCTNNVQGPECRRCKPGYWGLSESGCKACDCYSLGTALGNSTLCDQVTGQCICNATANIGGRRCEMCRENSWNNSAGLCEECPPCYSSIQEDVNLLRGKIQGMHAHLVTLINHPAMPHDQTFVENLRQLVAEVSELTQTINAALEAERNSTSQWIRFASAVDDLGLRLNNTIATTINNTLHYTAIVTANRRETETAVTEIRDVITEAARVLGTPMRMELDQVEVLSRSIARVAGQLEELTRSIKQETNRTLAANKTIQARVEYAAKTVNVAAEMARNATDTQAQVGALLEPLNKNASTVKVLGEQTVAMVSDKLAKAHKTYSDSLEVMYAARSANPDRTSALHNLKQQTTDARNLAAEYFNQTSSLYQTSATVITQVNAAIERSANLSNEVRSVLTNSTQGHQFSQSALTAARDAVSRANRVHGHAQRMLNVANNFQDESRLAQAYANRSLLGVALIQNVTIQIIQEVSTDNESSVSILFTAEEAARLGNIVKNLTDSERQVGPVIINLRQPMETSTVVRLRFKLRTFHVPNLMQKLLQFISTGKQLYRLVSAVLLRRAVDANNTAQRLSALIGRLLNESSSLPRVNVDHLSTLRGEVSSARQQFDGLQLGPQLVELRREIQLQKEKLDLYKDRIGQLRTDINEKRKLLASLPDVSPCFDIGRSMTSRTQIVAIICSIVAAFFTEKVSGECSAAGVCVPGPVNAAKQVKNTITATSTCGNPPATYCRVKPLNQCFLCSNTTHTVDKMKDDSLSTSWQSVTWWEWYNNNNKTEEPLRVNVTLSFNKSYAITGEIRLVFKSPRPIEMILLKSDDKGQTWTPLQYYAEDCMKRFNVSNTPVESIALGNYGLHCTQDYSDLTPQENGEVLFDFLRRYSKSHFWNGTLQKYFTATDIRVQMLHPSTEGRENLNIKTEEIFNQYYYSIADLKVNARCQCHGHAQYCDYPNLEGKDCDCIHNTEGEDCERCKPLYNNKTWSAATSEDEPNPCEGHLGHGVCDDCYHNTTGLFCEKCVQKFYRNMSKNLKDPKVCLPCNCFMYGITNNGTCNQTTGQCECKQNVTGRQCDGCADTFWGFRLPPIGDCRECSCNGNGTRNGSLSCNQESGQCPCKNNIHQRTCSECKDGFFSFPAMVDSDCQQCDCDYGGSIMEICEKINGTCLCRSNIIGKRCKEVLEGYFVPSLVYLLYEAEDAMGSFVSTSYFTGANQEFTGTGYARIGLHQFISFTVTPNTIFSDFYIVIRYTNAEAANTTLQLSIMSCNSSDCNETYSITIEHLSRGVGLAWISSNTVSFNKAWIYHLNLTFVRGMYPNSTIEIDSLILLPNVKNVRIYDVAKDVGSVHGMAFEQIENCWTNSTTISGLQRSPDVCDNFTFSVMAEVFDGAVACSCNSTGTENGTTCAQLGGQCHCKPGVTGHSCDRCLPGFFNFSDNGCTACNCNQSGSSDLVCDPVTGQCPCRPGVITRTCSRCNPNYYGFHTGQGCVECKCNVNGSADLQCDSFSGVCPCKNSTTGTKCDSCRQNFFNFTSEGCQPCNCDAGGSSLLQCHNSTGLCTCKANAEGDKCERCKNGTYNSDPDNPDGCSPCFCFNRANECSSARGFVKSYIRANFTDNQHVNINKSPELTFSHQDQRLTINFLSGTFVTLNFNKAFSGFQLHSYGQLFKLITNNTNVESLKSDWNVTLKGKYNRQPQEAAFNLHSESSSSGVTYYARLHERNSQQNLTAYQLQSILADIESVQVQGSFMTNGSLTVVIELVSATKDVGQEVDYVENCTCSNNYTDLSCGFCNTGYTRQKESSKPTSFKSCALCSCTGRSRECHPENGTCFNCRTGSEGDNCQRCQPGVDNTTDCTRCIPGYFGLTPSSGGCGECDCVLPNTMYGNSSVCNETTGQCTCKPRIGGRQCDRCHENAYNTSRGCVDCPECYRLISVEVNKLRKSSADLEDAIERLRNGNIGDATFATRLDNAKKTTNELVSGAKEAQEIERNLTKEIMQLNETLNQLENVLLEDVSPGAAQLSSNLSSVAADRNTIEQVIQLIREAVYHSNNVINMSVDTSVREAEAISDYLTDLVPRFSAISSNFTAAATRQNDTAYEIQGKVDSAEALITEAQQVMVNASSMQNNLESSEASIEHLQMRVDVIKALGDSLNTSGYQLYWNASASLLRANQTLSEVMLLDPNNTDTVRQIARETQEAGKQAQMVISRAQNLTQELYSNLTFQVDFTLKQLDVLMSLVNNAEQRGMAVLEEARRARQEALDAVQLASKTFTDAQEMLQILRNFEAKSQEASQFAESSLQRAIEANATSWNAIEYAQGVNASLQATLAVARRALNLAQQAWNISFNENQGVSIIHADANRLSHDASTSKYTAEYFTAVEQNVTSVNSSSQGIISACRQNYSTTASEALSTAYTAKSEADKADVAAKNLKVNVDGVVKEASMLQQVNTTRLSELKNEIQRIRAEFTQRNVTDLIKELKNAKEEQQKFLTEYREKVKEKREEITELKALYASLTSVTCEKSTT</sequence>
<dbReference type="Gene3D" id="2.10.25.10">
    <property type="entry name" value="Laminin"/>
    <property type="match status" value="15"/>
</dbReference>
<feature type="disulfide bond" evidence="12">
    <location>
        <begin position="2646"/>
        <end position="2663"/>
    </location>
</feature>
<feature type="domain" description="Laminin N-terminal" evidence="18">
    <location>
        <begin position="41"/>
        <end position="288"/>
    </location>
</feature>
<dbReference type="Pfam" id="PF00052">
    <property type="entry name" value="Laminin_B"/>
    <property type="match status" value="2"/>
</dbReference>
<evidence type="ECO:0000256" key="14">
    <source>
        <dbReference type="SAM" id="SignalP"/>
    </source>
</evidence>
<feature type="disulfide bond" evidence="12">
    <location>
        <begin position="2598"/>
        <end position="2615"/>
    </location>
</feature>
<evidence type="ECO:0000256" key="13">
    <source>
        <dbReference type="SAM" id="Coils"/>
    </source>
</evidence>
<dbReference type="PROSITE" id="PS51115">
    <property type="entry name" value="LAMININ_IVA"/>
    <property type="match status" value="1"/>
</dbReference>
<protein>
    <recommendedName>
        <fullName evidence="21">Laminin subunit beta-1</fullName>
    </recommendedName>
</protein>
<keyword evidence="9 12" id="KW-1015">Disulfide bond</keyword>
<dbReference type="Proteomes" id="UP001159427">
    <property type="component" value="Unassembled WGS sequence"/>
</dbReference>
<reference evidence="19 20" key="1">
    <citation type="submission" date="2022-05" db="EMBL/GenBank/DDBJ databases">
        <authorList>
            <consortium name="Genoscope - CEA"/>
            <person name="William W."/>
        </authorList>
    </citation>
    <scope>NUCLEOTIDE SEQUENCE [LARGE SCALE GENOMIC DNA]</scope>
</reference>
<comment type="subcellular location">
    <subcellularLocation>
        <location evidence="1">Secreted</location>
        <location evidence="1">Extracellular space</location>
        <location evidence="1">Extracellular matrix</location>
        <location evidence="1">Basement membrane</location>
    </subcellularLocation>
</comment>
<evidence type="ECO:0000259" key="18">
    <source>
        <dbReference type="PROSITE" id="PS51117"/>
    </source>
</evidence>
<feature type="domain" description="Laminin EGF-like" evidence="15">
    <location>
        <begin position="754"/>
        <end position="802"/>
    </location>
</feature>
<keyword evidence="5" id="KW-0677">Repeat</keyword>
<organism evidence="19 20">
    <name type="scientific">Porites evermanni</name>
    <dbReference type="NCBI Taxonomy" id="104178"/>
    <lineage>
        <taxon>Eukaryota</taxon>
        <taxon>Metazoa</taxon>
        <taxon>Cnidaria</taxon>
        <taxon>Anthozoa</taxon>
        <taxon>Hexacorallia</taxon>
        <taxon>Scleractinia</taxon>
        <taxon>Fungiina</taxon>
        <taxon>Poritidae</taxon>
        <taxon>Porites</taxon>
    </lineage>
</organism>
<evidence type="ECO:0000256" key="5">
    <source>
        <dbReference type="ARBA" id="ARBA00022737"/>
    </source>
</evidence>
<keyword evidence="20" id="KW-1185">Reference proteome</keyword>
<feature type="domain" description="Laminin EGF-like" evidence="15">
    <location>
        <begin position="400"/>
        <end position="457"/>
    </location>
</feature>
<evidence type="ECO:0000256" key="12">
    <source>
        <dbReference type="PROSITE-ProRule" id="PRU00460"/>
    </source>
</evidence>
<feature type="disulfide bond" evidence="12">
    <location>
        <begin position="776"/>
        <end position="785"/>
    </location>
</feature>
<evidence type="ECO:0000259" key="17">
    <source>
        <dbReference type="PROSITE" id="PS51116"/>
    </source>
</evidence>
<keyword evidence="11 12" id="KW-0424">Laminin EGF-like domain</keyword>
<feature type="domain" description="Laminin IV type A" evidence="16">
    <location>
        <begin position="881"/>
        <end position="1054"/>
    </location>
</feature>
<comment type="caution">
    <text evidence="19">The sequence shown here is derived from an EMBL/GenBank/DDBJ whole genome shotgun (WGS) entry which is preliminary data.</text>
</comment>
<dbReference type="InterPro" id="IPR056863">
    <property type="entry name" value="LMN_ATRN_NET-like_EGF"/>
</dbReference>
<dbReference type="Gene3D" id="2.60.120.260">
    <property type="entry name" value="Galactose-binding domain-like"/>
    <property type="match status" value="2"/>
</dbReference>
<keyword evidence="10" id="KW-0325">Glycoprotein</keyword>
<dbReference type="InterPro" id="IPR000742">
    <property type="entry name" value="EGF"/>
</dbReference>
<evidence type="ECO:0000259" key="16">
    <source>
        <dbReference type="PROSITE" id="PS51115"/>
    </source>
</evidence>
<feature type="disulfide bond" evidence="12">
    <location>
        <begin position="805"/>
        <end position="822"/>
    </location>
</feature>
<dbReference type="InterPro" id="IPR000034">
    <property type="entry name" value="Laminin_IV"/>
</dbReference>
<dbReference type="PANTHER" id="PTHR10574">
    <property type="entry name" value="NETRIN/LAMININ-RELATED"/>
    <property type="match status" value="1"/>
</dbReference>
<evidence type="ECO:0000313" key="19">
    <source>
        <dbReference type="EMBL" id="CAH3024848.1"/>
    </source>
</evidence>
<evidence type="ECO:0000256" key="3">
    <source>
        <dbReference type="ARBA" id="ARBA00022530"/>
    </source>
</evidence>
<feature type="disulfide bond" evidence="12">
    <location>
        <begin position="2223"/>
        <end position="2232"/>
    </location>
</feature>
<evidence type="ECO:0000256" key="11">
    <source>
        <dbReference type="ARBA" id="ARBA00023292"/>
    </source>
</evidence>
<feature type="domain" description="Laminin EGF-like" evidence="15">
    <location>
        <begin position="2547"/>
        <end position="2595"/>
    </location>
</feature>
<dbReference type="CDD" id="cd00055">
    <property type="entry name" value="EGF_Lam"/>
    <property type="match status" value="19"/>
</dbReference>
<evidence type="ECO:0000256" key="8">
    <source>
        <dbReference type="ARBA" id="ARBA00023054"/>
    </source>
</evidence>
<dbReference type="SMART" id="SM00181">
    <property type="entry name" value="EGF"/>
    <property type="match status" value="7"/>
</dbReference>
<dbReference type="PROSITE" id="PS51116">
    <property type="entry name" value="LAMININ_IVB"/>
    <property type="match status" value="2"/>
</dbReference>
<keyword evidence="2" id="KW-0964">Secreted</keyword>
<evidence type="ECO:0000256" key="1">
    <source>
        <dbReference type="ARBA" id="ARBA00004302"/>
    </source>
</evidence>
<feature type="disulfide bond" evidence="12">
    <location>
        <begin position="2644"/>
        <end position="2656"/>
    </location>
</feature>
<accession>A0ABN8MAP7</accession>
<feature type="domain" description="Laminin IV type B" evidence="17">
    <location>
        <begin position="549"/>
        <end position="748"/>
    </location>
</feature>
<comment type="caution">
    <text evidence="12">Lacks conserved residue(s) required for the propagation of feature annotation.</text>
</comment>
<feature type="disulfide bond" evidence="12">
    <location>
        <begin position="824"/>
        <end position="833"/>
    </location>
</feature>
<dbReference type="SMART" id="SM00281">
    <property type="entry name" value="LamB"/>
    <property type="match status" value="1"/>
</dbReference>
<feature type="domain" description="Laminin EGF-like" evidence="15">
    <location>
        <begin position="803"/>
        <end position="853"/>
    </location>
</feature>
<dbReference type="SMART" id="SM00180">
    <property type="entry name" value="EGF_Lam"/>
    <property type="match status" value="20"/>
</dbReference>
<evidence type="ECO:0000256" key="9">
    <source>
        <dbReference type="ARBA" id="ARBA00023157"/>
    </source>
</evidence>
<dbReference type="Pfam" id="PF00055">
    <property type="entry name" value="Laminin_N"/>
    <property type="match status" value="2"/>
</dbReference>
<dbReference type="InterPro" id="IPR008211">
    <property type="entry name" value="Laminin_N"/>
</dbReference>
<dbReference type="Gene3D" id="2.170.300.10">
    <property type="entry name" value="Tie2 ligand-binding domain superfamily"/>
    <property type="match status" value="3"/>
</dbReference>
<feature type="domain" description="Laminin EGF-like" evidence="15">
    <location>
        <begin position="2200"/>
        <end position="2252"/>
    </location>
</feature>
<evidence type="ECO:0000313" key="20">
    <source>
        <dbReference type="Proteomes" id="UP001159427"/>
    </source>
</evidence>
<dbReference type="InterPro" id="IPR050440">
    <property type="entry name" value="Laminin/Netrin_ECM"/>
</dbReference>
<keyword evidence="4 14" id="KW-0732">Signal</keyword>
<dbReference type="PRINTS" id="PR00011">
    <property type="entry name" value="EGFLAMININ"/>
</dbReference>
<dbReference type="InterPro" id="IPR013015">
    <property type="entry name" value="Laminin_IV_B"/>
</dbReference>
<gene>
    <name evidence="19" type="ORF">PEVE_00024254</name>
</gene>
<feature type="domain" description="Laminin EGF-like" evidence="15">
    <location>
        <begin position="1089"/>
        <end position="1146"/>
    </location>
</feature>
<evidence type="ECO:0000256" key="6">
    <source>
        <dbReference type="ARBA" id="ARBA00022869"/>
    </source>
</evidence>
<evidence type="ECO:0000256" key="2">
    <source>
        <dbReference type="ARBA" id="ARBA00022525"/>
    </source>
</evidence>
<name>A0ABN8MAP7_9CNID</name>
<feature type="domain" description="Laminin EGF-like" evidence="15">
    <location>
        <begin position="458"/>
        <end position="510"/>
    </location>
</feature>
<feature type="disulfide bond" evidence="12">
    <location>
        <begin position="428"/>
        <end position="437"/>
    </location>
</feature>
<feature type="disulfide bond" evidence="12">
    <location>
        <begin position="2549"/>
        <end position="2566"/>
    </location>
</feature>
<keyword evidence="7" id="KW-0130">Cell adhesion</keyword>
<dbReference type="InterPro" id="IPR002049">
    <property type="entry name" value="LE_dom"/>
</dbReference>
<proteinExistence type="predicted"/>
<keyword evidence="3" id="KW-0272">Extracellular matrix</keyword>
<feature type="disulfide bond" evidence="12">
    <location>
        <begin position="2547"/>
        <end position="2559"/>
    </location>
</feature>
<feature type="disulfide bond" evidence="12">
    <location>
        <begin position="2520"/>
        <end position="2529"/>
    </location>
</feature>
<dbReference type="SMART" id="SM00136">
    <property type="entry name" value="LamNT"/>
    <property type="match status" value="2"/>
</dbReference>
<feature type="chain" id="PRO_5046610838" description="Laminin subunit beta-1" evidence="14">
    <location>
        <begin position="27"/>
        <end position="3621"/>
    </location>
</feature>
<feature type="coiled-coil region" evidence="13">
    <location>
        <begin position="3084"/>
        <end position="3111"/>
    </location>
</feature>
<dbReference type="Pfam" id="PF24973">
    <property type="entry name" value="EGF_LMN_ATRN"/>
    <property type="match status" value="1"/>
</dbReference>
<evidence type="ECO:0000256" key="10">
    <source>
        <dbReference type="ARBA" id="ARBA00023180"/>
    </source>
</evidence>
<evidence type="ECO:0000256" key="7">
    <source>
        <dbReference type="ARBA" id="ARBA00022889"/>
    </source>
</evidence>
<feature type="domain" description="Laminin EGF-like" evidence="15">
    <location>
        <begin position="2596"/>
        <end position="2643"/>
    </location>
</feature>
<feature type="disulfide bond" evidence="12">
    <location>
        <begin position="2568"/>
        <end position="2577"/>
    </location>
</feature>
<feature type="disulfide bond" evidence="12">
    <location>
        <begin position="803"/>
        <end position="815"/>
    </location>
</feature>